<proteinExistence type="predicted"/>
<protein>
    <submittedName>
        <fullName evidence="1">Uncharacterized protein</fullName>
    </submittedName>
</protein>
<dbReference type="EMBL" id="MTHB01000290">
    <property type="protein sequence ID" value="OXC71880.1"/>
    <property type="molecule type" value="Genomic_DNA"/>
</dbReference>
<dbReference type="AlphaFoldDB" id="A0A226WM24"/>
<sequence>MNAQRATGAGRSMRCTAGNERLGLRAVCRAGRPVRRVDQALDGRAATALPAWPAWGIENYNERALRPARKPY</sequence>
<evidence type="ECO:0000313" key="2">
    <source>
        <dbReference type="Proteomes" id="UP000214720"/>
    </source>
</evidence>
<dbReference type="Proteomes" id="UP000214720">
    <property type="component" value="Unassembled WGS sequence"/>
</dbReference>
<accession>A0A226WM24</accession>
<name>A0A226WM24_CABSO</name>
<evidence type="ECO:0000313" key="1">
    <source>
        <dbReference type="EMBL" id="OXC71880.1"/>
    </source>
</evidence>
<reference evidence="2" key="1">
    <citation type="submission" date="2017-01" db="EMBL/GenBank/DDBJ databases">
        <title>Genome Analysis of Deinococcus marmoris KOPRI26562.</title>
        <authorList>
            <person name="Kim J.H."/>
            <person name="Oh H.-M."/>
        </authorList>
    </citation>
    <scope>NUCLEOTIDE SEQUENCE [LARGE SCALE GENOMIC DNA]</scope>
    <source>
        <strain evidence="2">PAMC 26633</strain>
    </source>
</reference>
<organism evidence="1 2">
    <name type="scientific">Caballeronia sordidicola</name>
    <name type="common">Burkholderia sordidicola</name>
    <dbReference type="NCBI Taxonomy" id="196367"/>
    <lineage>
        <taxon>Bacteria</taxon>
        <taxon>Pseudomonadati</taxon>
        <taxon>Pseudomonadota</taxon>
        <taxon>Betaproteobacteria</taxon>
        <taxon>Burkholderiales</taxon>
        <taxon>Burkholderiaceae</taxon>
        <taxon>Caballeronia</taxon>
    </lineage>
</organism>
<comment type="caution">
    <text evidence="1">The sequence shown here is derived from an EMBL/GenBank/DDBJ whole genome shotgun (WGS) entry which is preliminary data.</text>
</comment>
<gene>
    <name evidence="1" type="ORF">BSU04_44570</name>
</gene>